<dbReference type="RefSeq" id="WP_280615655.1">
    <property type="nucleotide sequence ID" value="NZ_JAROYP010000001.1"/>
</dbReference>
<gene>
    <name evidence="1" type="ORF">P5X88_02635</name>
</gene>
<dbReference type="InterPro" id="IPR022555">
    <property type="entry name" value="DUF2577"/>
</dbReference>
<dbReference type="Pfam" id="PF10844">
    <property type="entry name" value="DUF2577"/>
    <property type="match status" value="1"/>
</dbReference>
<name>A0AAW6STB1_9BACI</name>
<dbReference type="EMBL" id="JAROYP010000001">
    <property type="protein sequence ID" value="MDH5159814.1"/>
    <property type="molecule type" value="Genomic_DNA"/>
</dbReference>
<evidence type="ECO:0000313" key="1">
    <source>
        <dbReference type="EMBL" id="MDH5159814.1"/>
    </source>
</evidence>
<evidence type="ECO:0000313" key="2">
    <source>
        <dbReference type="Proteomes" id="UP001159179"/>
    </source>
</evidence>
<dbReference type="Proteomes" id="UP001159179">
    <property type="component" value="Unassembled WGS sequence"/>
</dbReference>
<sequence length="136" mass="15040">MTKWVNREGNVYAKIGQMIRETGYSKPVNIELATVVEAPPNLRLKLDADGLVLEKEDLIVAQSLTKHERKVSLKSSSIGGATTPAGEGPHTHGYESIDIQEGILTFEDELAVGDRVIVVCLDEDMIYVVLDRAVWY</sequence>
<protein>
    <submittedName>
        <fullName evidence="1">DUF2577 domain-containing protein</fullName>
    </submittedName>
</protein>
<dbReference type="AlphaFoldDB" id="A0AAW6STB1"/>
<proteinExistence type="predicted"/>
<reference evidence="1" key="1">
    <citation type="submission" date="2023-03" db="EMBL/GenBank/DDBJ databases">
        <title>Bacterial isolates from washroom surfaces on a university campus.</title>
        <authorList>
            <person name="Holman D.B."/>
            <person name="Gzyl K.E."/>
            <person name="Taheri A.E."/>
        </authorList>
    </citation>
    <scope>NUCLEOTIDE SEQUENCE</scope>
    <source>
        <strain evidence="1">RD03</strain>
    </source>
</reference>
<accession>A0AAW6STB1</accession>
<organism evidence="1 2">
    <name type="scientific">Heyndrickxia oleronia</name>
    <dbReference type="NCBI Taxonomy" id="38875"/>
    <lineage>
        <taxon>Bacteria</taxon>
        <taxon>Bacillati</taxon>
        <taxon>Bacillota</taxon>
        <taxon>Bacilli</taxon>
        <taxon>Bacillales</taxon>
        <taxon>Bacillaceae</taxon>
        <taxon>Heyndrickxia</taxon>
    </lineage>
</organism>
<comment type="caution">
    <text evidence="1">The sequence shown here is derived from an EMBL/GenBank/DDBJ whole genome shotgun (WGS) entry which is preliminary data.</text>
</comment>